<name>A0A5B6VPL4_9ROSI</name>
<protein>
    <submittedName>
        <fullName evidence="1">Integrase</fullName>
    </submittedName>
</protein>
<reference evidence="2" key="1">
    <citation type="journal article" date="2019" name="Plant Biotechnol. J.">
        <title>Genome sequencing of the Australian wild diploid species Gossypium australe highlights disease resistance and delayed gland morphogenesis.</title>
        <authorList>
            <person name="Cai Y."/>
            <person name="Cai X."/>
            <person name="Wang Q."/>
            <person name="Wang P."/>
            <person name="Zhang Y."/>
            <person name="Cai C."/>
            <person name="Xu Y."/>
            <person name="Wang K."/>
            <person name="Zhou Z."/>
            <person name="Wang C."/>
            <person name="Geng S."/>
            <person name="Li B."/>
            <person name="Dong Q."/>
            <person name="Hou Y."/>
            <person name="Wang H."/>
            <person name="Ai P."/>
            <person name="Liu Z."/>
            <person name="Yi F."/>
            <person name="Sun M."/>
            <person name="An G."/>
            <person name="Cheng J."/>
            <person name="Zhang Y."/>
            <person name="Shi Q."/>
            <person name="Xie Y."/>
            <person name="Shi X."/>
            <person name="Chang Y."/>
            <person name="Huang F."/>
            <person name="Chen Y."/>
            <person name="Hong S."/>
            <person name="Mi L."/>
            <person name="Sun Q."/>
            <person name="Zhang L."/>
            <person name="Zhou B."/>
            <person name="Peng R."/>
            <person name="Zhang X."/>
            <person name="Liu F."/>
        </authorList>
    </citation>
    <scope>NUCLEOTIDE SEQUENCE [LARGE SCALE GENOMIC DNA]</scope>
    <source>
        <strain evidence="2">cv. PA1801</strain>
    </source>
</reference>
<dbReference type="Gene3D" id="3.30.70.270">
    <property type="match status" value="1"/>
</dbReference>
<dbReference type="EMBL" id="SMMG02000006">
    <property type="protein sequence ID" value="KAA3471023.1"/>
    <property type="molecule type" value="Genomic_DNA"/>
</dbReference>
<dbReference type="AlphaFoldDB" id="A0A5B6VPL4"/>
<dbReference type="PANTHER" id="PTHR34072">
    <property type="entry name" value="ENZYMATIC POLYPROTEIN-RELATED"/>
    <property type="match status" value="1"/>
</dbReference>
<sequence length="246" mass="28713">MGGHLSRVVIEWKQPRNVFKIQTFLGLAGYYRRFVEWFSLIATPLTKVVAYVSRQLKSHEGNYPMHDLELVAIRELNLRPRRWIQLLKDYDCTVEYHTSKANVVADALNRRAMTDLLAMFACLSLFDDIKPTWIDQIRVKELFEEGGTSNFGLNNDRVLCFRDQVWVPNNSELRQSILQKCMWPDLKWKVTIFVSYCLTCQQVKRVTLDFISGLPLTPTKKYSISVIIDRLTKSAHFLLVKTNYSL</sequence>
<evidence type="ECO:0000313" key="1">
    <source>
        <dbReference type="EMBL" id="KAA3471023.1"/>
    </source>
</evidence>
<dbReference type="PANTHER" id="PTHR34072:SF52">
    <property type="entry name" value="RIBONUCLEASE H"/>
    <property type="match status" value="1"/>
</dbReference>
<accession>A0A5B6VPL4</accession>
<dbReference type="SUPFAM" id="SSF56672">
    <property type="entry name" value="DNA/RNA polymerases"/>
    <property type="match status" value="1"/>
</dbReference>
<dbReference type="InterPro" id="IPR043502">
    <property type="entry name" value="DNA/RNA_pol_sf"/>
</dbReference>
<gene>
    <name evidence="1" type="ORF">EPI10_016683</name>
</gene>
<dbReference type="Proteomes" id="UP000325315">
    <property type="component" value="Unassembled WGS sequence"/>
</dbReference>
<proteinExistence type="predicted"/>
<organism evidence="1 2">
    <name type="scientific">Gossypium australe</name>
    <dbReference type="NCBI Taxonomy" id="47621"/>
    <lineage>
        <taxon>Eukaryota</taxon>
        <taxon>Viridiplantae</taxon>
        <taxon>Streptophyta</taxon>
        <taxon>Embryophyta</taxon>
        <taxon>Tracheophyta</taxon>
        <taxon>Spermatophyta</taxon>
        <taxon>Magnoliopsida</taxon>
        <taxon>eudicotyledons</taxon>
        <taxon>Gunneridae</taxon>
        <taxon>Pentapetalae</taxon>
        <taxon>rosids</taxon>
        <taxon>malvids</taxon>
        <taxon>Malvales</taxon>
        <taxon>Malvaceae</taxon>
        <taxon>Malvoideae</taxon>
        <taxon>Gossypium</taxon>
    </lineage>
</organism>
<dbReference type="OrthoDB" id="2013610at2759"/>
<dbReference type="InterPro" id="IPR043128">
    <property type="entry name" value="Rev_trsase/Diguanyl_cyclase"/>
</dbReference>
<comment type="caution">
    <text evidence="1">The sequence shown here is derived from an EMBL/GenBank/DDBJ whole genome shotgun (WGS) entry which is preliminary data.</text>
</comment>
<evidence type="ECO:0000313" key="2">
    <source>
        <dbReference type="Proteomes" id="UP000325315"/>
    </source>
</evidence>
<keyword evidence="2" id="KW-1185">Reference proteome</keyword>